<dbReference type="FunFam" id="1.20.1250.20:FF:000284">
    <property type="entry name" value="Siderophore iron transporter mirB"/>
    <property type="match status" value="1"/>
</dbReference>
<dbReference type="PANTHER" id="PTHR23501:SF3">
    <property type="entry name" value="MAJOR FACILITATOR SUPERFAMILY (MFS) PROFILE DOMAIN-CONTAINING PROTEIN"/>
    <property type="match status" value="1"/>
</dbReference>
<comment type="subcellular location">
    <subcellularLocation>
        <location evidence="1">Membrane</location>
        <topology evidence="1">Multi-pass membrane protein</topology>
    </subcellularLocation>
</comment>
<feature type="transmembrane region" description="Helical" evidence="8">
    <location>
        <begin position="556"/>
        <end position="575"/>
    </location>
</feature>
<dbReference type="Pfam" id="PF07690">
    <property type="entry name" value="MFS_1"/>
    <property type="match status" value="1"/>
</dbReference>
<feature type="transmembrane region" description="Helical" evidence="8">
    <location>
        <begin position="106"/>
        <end position="125"/>
    </location>
</feature>
<keyword evidence="4 8" id="KW-0812">Transmembrane</keyword>
<evidence type="ECO:0000313" key="9">
    <source>
        <dbReference type="EMBL" id="KAF2747660.1"/>
    </source>
</evidence>
<evidence type="ECO:0000256" key="6">
    <source>
        <dbReference type="ARBA" id="ARBA00023136"/>
    </source>
</evidence>
<dbReference type="EMBL" id="MU006572">
    <property type="protein sequence ID" value="KAF2747660.1"/>
    <property type="molecule type" value="Genomic_DNA"/>
</dbReference>
<reference evidence="9" key="1">
    <citation type="journal article" date="2020" name="Stud. Mycol.">
        <title>101 Dothideomycetes genomes: a test case for predicting lifestyles and emergence of pathogens.</title>
        <authorList>
            <person name="Haridas S."/>
            <person name="Albert R."/>
            <person name="Binder M."/>
            <person name="Bloem J."/>
            <person name="Labutti K."/>
            <person name="Salamov A."/>
            <person name="Andreopoulos B."/>
            <person name="Baker S."/>
            <person name="Barry K."/>
            <person name="Bills G."/>
            <person name="Bluhm B."/>
            <person name="Cannon C."/>
            <person name="Castanera R."/>
            <person name="Culley D."/>
            <person name="Daum C."/>
            <person name="Ezra D."/>
            <person name="Gonzalez J."/>
            <person name="Henrissat B."/>
            <person name="Kuo A."/>
            <person name="Liang C."/>
            <person name="Lipzen A."/>
            <person name="Lutzoni F."/>
            <person name="Magnuson J."/>
            <person name="Mondo S."/>
            <person name="Nolan M."/>
            <person name="Ohm R."/>
            <person name="Pangilinan J."/>
            <person name="Park H.-J."/>
            <person name="Ramirez L."/>
            <person name="Alfaro M."/>
            <person name="Sun H."/>
            <person name="Tritt A."/>
            <person name="Yoshinaga Y."/>
            <person name="Zwiers L.-H."/>
            <person name="Turgeon B."/>
            <person name="Goodwin S."/>
            <person name="Spatafora J."/>
            <person name="Crous P."/>
            <person name="Grigoriev I."/>
        </authorList>
    </citation>
    <scope>NUCLEOTIDE SEQUENCE</scope>
    <source>
        <strain evidence="9">CBS 119925</strain>
    </source>
</reference>
<feature type="transmembrane region" description="Helical" evidence="8">
    <location>
        <begin position="416"/>
        <end position="435"/>
    </location>
</feature>
<dbReference type="Proteomes" id="UP000799440">
    <property type="component" value="Unassembled WGS sequence"/>
</dbReference>
<sequence>MRTPWNTPATIEVPVTDEHPNEKGSYDEKRAEAGQAHSVDNDSEEFTPNAQPGVLAAEAVTSVWSQRDLIIAYILIWTINFVDSMQQGATGALTTYVTSSFYQHSLTGYTATMSSIIGGVLKLPLAKVLDIFGRPQGFALMVGFMTLGLVLMAACTDVQVYSAAQIFYWVGYNGLSYTMGIFVADTSSLKNRGFMFAYISSPYIITTWTSGPLSEAFLNGPGWRWCFGAFAIITPAICAPLYILFQINYNKAVKQGVIVPVKSERTFIESVKYYAIEFDVGGLFLIMGGLVFFLLPFNLYSYQEGGWKSPLVISFIVIGCLMLIGFALYEKHVAPKTFIPFELLLDRTVMGACILAAVLFVSWYIWHSYFFSFLLVVNNLSITHATYILNIYSIGSCFWSFVVGIAIRYTGRFKWIALYFGVPFTILGVGLLIHFRQPDVNVGYIVMTQIFIAFAGGACVITEQIAAMAVTDHQYVAVVLAVEGMFSSIGGGIGSSIATAVWTSVFPAALKKYLPADVYASNYDMIYADINTQTSYARGTPARIAIEQAYGDAQKYMNIGGTAILALAIPAVLVWKDVKVSNFKQVKGRVV</sequence>
<evidence type="ECO:0000256" key="1">
    <source>
        <dbReference type="ARBA" id="ARBA00004141"/>
    </source>
</evidence>
<keyword evidence="6 8" id="KW-0472">Membrane</keyword>
<dbReference type="OrthoDB" id="4078873at2759"/>
<keyword evidence="3" id="KW-0813">Transport</keyword>
<dbReference type="Gene3D" id="1.20.1250.20">
    <property type="entry name" value="MFS general substrate transporter like domains"/>
    <property type="match status" value="2"/>
</dbReference>
<accession>A0A6A6VDL0</accession>
<feature type="transmembrane region" description="Helical" evidence="8">
    <location>
        <begin position="222"/>
        <end position="245"/>
    </location>
</feature>
<evidence type="ECO:0000256" key="7">
    <source>
        <dbReference type="SAM" id="MobiDB-lite"/>
    </source>
</evidence>
<dbReference type="AlphaFoldDB" id="A0A6A6VDL0"/>
<proteinExistence type="inferred from homology"/>
<evidence type="ECO:0000256" key="8">
    <source>
        <dbReference type="SAM" id="Phobius"/>
    </source>
</evidence>
<dbReference type="GO" id="GO:0005886">
    <property type="term" value="C:plasma membrane"/>
    <property type="evidence" value="ECO:0007669"/>
    <property type="project" value="TreeGrafter"/>
</dbReference>
<feature type="transmembrane region" description="Helical" evidence="8">
    <location>
        <begin position="387"/>
        <end position="409"/>
    </location>
</feature>
<feature type="compositionally biased region" description="Basic and acidic residues" evidence="7">
    <location>
        <begin position="16"/>
        <end position="32"/>
    </location>
</feature>
<feature type="region of interest" description="Disordered" evidence="7">
    <location>
        <begin position="1"/>
        <end position="48"/>
    </location>
</feature>
<feature type="transmembrane region" description="Helical" evidence="8">
    <location>
        <begin position="193"/>
        <end position="210"/>
    </location>
</feature>
<keyword evidence="5 8" id="KW-1133">Transmembrane helix</keyword>
<evidence type="ECO:0000256" key="4">
    <source>
        <dbReference type="ARBA" id="ARBA00022692"/>
    </source>
</evidence>
<gene>
    <name evidence="9" type="ORF">M011DRAFT_402330</name>
</gene>
<comment type="similarity">
    <text evidence="2">Belongs to the major facilitator superfamily.</text>
</comment>
<dbReference type="InterPro" id="IPR011701">
    <property type="entry name" value="MFS"/>
</dbReference>
<dbReference type="SUPFAM" id="SSF103473">
    <property type="entry name" value="MFS general substrate transporter"/>
    <property type="match status" value="2"/>
</dbReference>
<name>A0A6A6VDL0_9PLEO</name>
<dbReference type="PANTHER" id="PTHR23501">
    <property type="entry name" value="MAJOR FACILITATOR SUPERFAMILY"/>
    <property type="match status" value="1"/>
</dbReference>
<evidence type="ECO:0000256" key="2">
    <source>
        <dbReference type="ARBA" id="ARBA00008335"/>
    </source>
</evidence>
<feature type="transmembrane region" description="Helical" evidence="8">
    <location>
        <begin position="137"/>
        <end position="154"/>
    </location>
</feature>
<protein>
    <submittedName>
        <fullName evidence="9">Siderophore iron transporter mirB</fullName>
    </submittedName>
</protein>
<dbReference type="GO" id="GO:0022857">
    <property type="term" value="F:transmembrane transporter activity"/>
    <property type="evidence" value="ECO:0007669"/>
    <property type="project" value="InterPro"/>
</dbReference>
<evidence type="ECO:0000256" key="5">
    <source>
        <dbReference type="ARBA" id="ARBA00022989"/>
    </source>
</evidence>
<feature type="transmembrane region" description="Helical" evidence="8">
    <location>
        <begin position="166"/>
        <end position="184"/>
    </location>
</feature>
<dbReference type="InterPro" id="IPR036259">
    <property type="entry name" value="MFS_trans_sf"/>
</dbReference>
<feature type="transmembrane region" description="Helical" evidence="8">
    <location>
        <begin position="475"/>
        <end position="502"/>
    </location>
</feature>
<organism evidence="9 10">
    <name type="scientific">Sporormia fimetaria CBS 119925</name>
    <dbReference type="NCBI Taxonomy" id="1340428"/>
    <lineage>
        <taxon>Eukaryota</taxon>
        <taxon>Fungi</taxon>
        <taxon>Dikarya</taxon>
        <taxon>Ascomycota</taxon>
        <taxon>Pezizomycotina</taxon>
        <taxon>Dothideomycetes</taxon>
        <taxon>Pleosporomycetidae</taxon>
        <taxon>Pleosporales</taxon>
        <taxon>Sporormiaceae</taxon>
        <taxon>Sporormia</taxon>
    </lineage>
</organism>
<feature type="transmembrane region" description="Helical" evidence="8">
    <location>
        <begin position="441"/>
        <end position="463"/>
    </location>
</feature>
<feature type="transmembrane region" description="Helical" evidence="8">
    <location>
        <begin position="311"/>
        <end position="329"/>
    </location>
</feature>
<feature type="transmembrane region" description="Helical" evidence="8">
    <location>
        <begin position="349"/>
        <end position="367"/>
    </location>
</feature>
<keyword evidence="10" id="KW-1185">Reference proteome</keyword>
<evidence type="ECO:0000256" key="3">
    <source>
        <dbReference type="ARBA" id="ARBA00022448"/>
    </source>
</evidence>
<evidence type="ECO:0000313" key="10">
    <source>
        <dbReference type="Proteomes" id="UP000799440"/>
    </source>
</evidence>
<feature type="transmembrane region" description="Helical" evidence="8">
    <location>
        <begin position="280"/>
        <end position="299"/>
    </location>
</feature>